<accession>A0A7W5C912</accession>
<name>A0A7W5C912_9BACL</name>
<organism evidence="3 4">
    <name type="scientific">Paenibacillus endophyticus</name>
    <dbReference type="NCBI Taxonomy" id="1294268"/>
    <lineage>
        <taxon>Bacteria</taxon>
        <taxon>Bacillati</taxon>
        <taxon>Bacillota</taxon>
        <taxon>Bacilli</taxon>
        <taxon>Bacillales</taxon>
        <taxon>Paenibacillaceae</taxon>
        <taxon>Paenibacillus</taxon>
    </lineage>
</organism>
<dbReference type="Proteomes" id="UP000518605">
    <property type="component" value="Unassembled WGS sequence"/>
</dbReference>
<dbReference type="InterPro" id="IPR029059">
    <property type="entry name" value="AB_hydrolase_5"/>
</dbReference>
<reference evidence="3 4" key="1">
    <citation type="submission" date="2020-08" db="EMBL/GenBank/DDBJ databases">
        <title>Genomic Encyclopedia of Type Strains, Phase III (KMG-III): the genomes of soil and plant-associated and newly described type strains.</title>
        <authorList>
            <person name="Whitman W."/>
        </authorList>
    </citation>
    <scope>NUCLEOTIDE SEQUENCE [LARGE SCALE GENOMIC DNA]</scope>
    <source>
        <strain evidence="3 4">CECT 8234</strain>
    </source>
</reference>
<keyword evidence="1" id="KW-1133">Transmembrane helix</keyword>
<evidence type="ECO:0000259" key="2">
    <source>
        <dbReference type="Pfam" id="PF12695"/>
    </source>
</evidence>
<dbReference type="InterPro" id="IPR029058">
    <property type="entry name" value="AB_hydrolase_fold"/>
</dbReference>
<keyword evidence="4" id="KW-1185">Reference proteome</keyword>
<sequence>MSQQSQALQEPKQWRKRKRLIWAGAIVLLLLLLLAVVYQIMLYTPSDAAKAAMKSDEQVEVSIGQAGYRFQPKAGDEAVVEPSVILYPGGLVDPKSYAPLARKLAEAGHRVYIASMPLHLAFTGTNKADSFIAEHPDESYVIGGHSLGGVFASRYAAGHTDQIDGVFYLAAYADKKGSLADAKFPILQITASNDGVMNWEAWGKGKQYMPSQTQYVTVEGGNHGQFGSYGSQKGDKPAGIKPEQQLEAVSSELLGWMKGMQAGES</sequence>
<dbReference type="SUPFAM" id="SSF53474">
    <property type="entry name" value="alpha/beta-Hydrolases"/>
    <property type="match status" value="1"/>
</dbReference>
<keyword evidence="1" id="KW-0472">Membrane</keyword>
<dbReference type="EMBL" id="JACHXW010000006">
    <property type="protein sequence ID" value="MBB3152374.1"/>
    <property type="molecule type" value="Genomic_DNA"/>
</dbReference>
<gene>
    <name evidence="3" type="ORF">FHS16_002424</name>
</gene>
<dbReference type="GO" id="GO:0016787">
    <property type="term" value="F:hydrolase activity"/>
    <property type="evidence" value="ECO:0007669"/>
    <property type="project" value="UniProtKB-KW"/>
</dbReference>
<comment type="caution">
    <text evidence="3">The sequence shown here is derived from an EMBL/GenBank/DDBJ whole genome shotgun (WGS) entry which is preliminary data.</text>
</comment>
<dbReference type="RefSeq" id="WP_183562273.1">
    <property type="nucleotide sequence ID" value="NZ_CBCSLB010000005.1"/>
</dbReference>
<evidence type="ECO:0000313" key="4">
    <source>
        <dbReference type="Proteomes" id="UP000518605"/>
    </source>
</evidence>
<feature type="transmembrane region" description="Helical" evidence="1">
    <location>
        <begin position="20"/>
        <end position="41"/>
    </location>
</feature>
<dbReference type="AlphaFoldDB" id="A0A7W5C912"/>
<evidence type="ECO:0000313" key="3">
    <source>
        <dbReference type="EMBL" id="MBB3152374.1"/>
    </source>
</evidence>
<feature type="domain" description="Alpha/beta hydrolase fold-5" evidence="2">
    <location>
        <begin position="83"/>
        <end position="246"/>
    </location>
</feature>
<keyword evidence="3" id="KW-0378">Hydrolase</keyword>
<keyword evidence="1" id="KW-0812">Transmembrane</keyword>
<protein>
    <submittedName>
        <fullName evidence="3">Dienelactone hydrolase</fullName>
    </submittedName>
</protein>
<dbReference type="Gene3D" id="3.40.50.1820">
    <property type="entry name" value="alpha/beta hydrolase"/>
    <property type="match status" value="1"/>
</dbReference>
<dbReference type="Pfam" id="PF12695">
    <property type="entry name" value="Abhydrolase_5"/>
    <property type="match status" value="1"/>
</dbReference>
<proteinExistence type="predicted"/>
<evidence type="ECO:0000256" key="1">
    <source>
        <dbReference type="SAM" id="Phobius"/>
    </source>
</evidence>